<protein>
    <recommendedName>
        <fullName evidence="4">DUF2066 domain-containing protein</fullName>
    </recommendedName>
</protein>
<dbReference type="EMBL" id="MKJU01000027">
    <property type="protein sequence ID" value="OHU90129.1"/>
    <property type="molecule type" value="Genomic_DNA"/>
</dbReference>
<organism evidence="2 3">
    <name type="scientific">Pseudoalteromonas amylolytica</name>
    <dbReference type="NCBI Taxonomy" id="1859457"/>
    <lineage>
        <taxon>Bacteria</taxon>
        <taxon>Pseudomonadati</taxon>
        <taxon>Pseudomonadota</taxon>
        <taxon>Gammaproteobacteria</taxon>
        <taxon>Alteromonadales</taxon>
        <taxon>Pseudoalteromonadaceae</taxon>
        <taxon>Pseudoalteromonas</taxon>
    </lineage>
</organism>
<sequence length="283" mass="31158">MSNSLKALFVLIVATILSSCNSSQYSEVGAAAHQTSNKTVQTDSVDGKIQLMLRGFLDSGYGLDSSYAYYSYLIITEKSPDNFGKRLAAATAFMCEFSDVSKASDMELPPHELAIFLAPINSGTNTSKLKQSRSGEELLYVYNYDHSRTIAKAIKRVEPDSTLNIAIVSYPRPLHYPHTNFNYISREALYVVELSGTPPAQIRKVIEKFRRSVTGSKAKQVSIVTEWDANTGEIITSETANVPNINSVVYTSWADRMRVVFASLGAFMNSVVPTAQASTMECQ</sequence>
<dbReference type="STRING" id="1859457.BET10_15255"/>
<proteinExistence type="predicted"/>
<gene>
    <name evidence="2" type="ORF">BET10_15255</name>
</gene>
<dbReference type="OrthoDB" id="9891491at2"/>
<dbReference type="RefSeq" id="WP_070986095.1">
    <property type="nucleotide sequence ID" value="NZ_MKJU01000027.1"/>
</dbReference>
<evidence type="ECO:0008006" key="4">
    <source>
        <dbReference type="Google" id="ProtNLM"/>
    </source>
</evidence>
<keyword evidence="1" id="KW-0732">Signal</keyword>
<reference evidence="2 3" key="1">
    <citation type="submission" date="2016-09" db="EMBL/GenBank/DDBJ databases">
        <title>Pseudoalteromonas amylolytica sp. nov., isolated from the surface seawater.</title>
        <authorList>
            <person name="Wu Y.-H."/>
            <person name="Cheng H."/>
            <person name="Jin X.-B."/>
            <person name="Wang C.-S."/>
            <person name="Xu X.-W."/>
        </authorList>
    </citation>
    <scope>NUCLEOTIDE SEQUENCE [LARGE SCALE GENOMIC DNA]</scope>
    <source>
        <strain evidence="2 3">JW1</strain>
    </source>
</reference>
<evidence type="ECO:0000313" key="2">
    <source>
        <dbReference type="EMBL" id="OHU90129.1"/>
    </source>
</evidence>
<feature type="chain" id="PRO_5010291141" description="DUF2066 domain-containing protein" evidence="1">
    <location>
        <begin position="26"/>
        <end position="283"/>
    </location>
</feature>
<dbReference type="Proteomes" id="UP000179786">
    <property type="component" value="Unassembled WGS sequence"/>
</dbReference>
<keyword evidence="3" id="KW-1185">Reference proteome</keyword>
<name>A0A1S1MUE7_9GAMM</name>
<feature type="signal peptide" evidence="1">
    <location>
        <begin position="1"/>
        <end position="25"/>
    </location>
</feature>
<evidence type="ECO:0000256" key="1">
    <source>
        <dbReference type="SAM" id="SignalP"/>
    </source>
</evidence>
<evidence type="ECO:0000313" key="3">
    <source>
        <dbReference type="Proteomes" id="UP000179786"/>
    </source>
</evidence>
<dbReference type="AlphaFoldDB" id="A0A1S1MUE7"/>
<comment type="caution">
    <text evidence="2">The sequence shown here is derived from an EMBL/GenBank/DDBJ whole genome shotgun (WGS) entry which is preliminary data.</text>
</comment>
<dbReference type="PROSITE" id="PS51257">
    <property type="entry name" value="PROKAR_LIPOPROTEIN"/>
    <property type="match status" value="1"/>
</dbReference>
<accession>A0A1S1MUE7</accession>